<comment type="caution">
    <text evidence="1">The sequence shown here is derived from an EMBL/GenBank/DDBJ whole genome shotgun (WGS) entry which is preliminary data.</text>
</comment>
<gene>
    <name evidence="1" type="ORF">LPLAT_LOCUS5284</name>
</gene>
<keyword evidence="2" id="KW-1185">Reference proteome</keyword>
<evidence type="ECO:0000313" key="2">
    <source>
        <dbReference type="Proteomes" id="UP001497644"/>
    </source>
</evidence>
<reference evidence="1" key="1">
    <citation type="submission" date="2024-04" db="EMBL/GenBank/DDBJ databases">
        <authorList>
            <consortium name="Molecular Ecology Group"/>
        </authorList>
    </citation>
    <scope>NUCLEOTIDE SEQUENCE</scope>
</reference>
<sequence>MGSSNINLSAIETRIRIMDQMWVKFESQHDLIRAAFKEKFKDSEYTKSDLFEQTESTYVVQRSTLAEAAERYKTPAATSIAPSASNAQNVDRTPKTALPRIILPQFSGAYKEWPAFRDLF</sequence>
<protein>
    <submittedName>
        <fullName evidence="1">Uncharacterized protein</fullName>
    </submittedName>
</protein>
<organism evidence="1 2">
    <name type="scientific">Lasius platythorax</name>
    <dbReference type="NCBI Taxonomy" id="488582"/>
    <lineage>
        <taxon>Eukaryota</taxon>
        <taxon>Metazoa</taxon>
        <taxon>Ecdysozoa</taxon>
        <taxon>Arthropoda</taxon>
        <taxon>Hexapoda</taxon>
        <taxon>Insecta</taxon>
        <taxon>Pterygota</taxon>
        <taxon>Neoptera</taxon>
        <taxon>Endopterygota</taxon>
        <taxon>Hymenoptera</taxon>
        <taxon>Apocrita</taxon>
        <taxon>Aculeata</taxon>
        <taxon>Formicoidea</taxon>
        <taxon>Formicidae</taxon>
        <taxon>Formicinae</taxon>
        <taxon>Lasius</taxon>
        <taxon>Lasius</taxon>
    </lineage>
</organism>
<dbReference type="Proteomes" id="UP001497644">
    <property type="component" value="Unassembled WGS sequence"/>
</dbReference>
<name>A0AAV2MW92_9HYME</name>
<dbReference type="EMBL" id="CAXIPU020000424">
    <property type="protein sequence ID" value="CAL1671866.1"/>
    <property type="molecule type" value="Genomic_DNA"/>
</dbReference>
<accession>A0AAV2MW92</accession>
<proteinExistence type="predicted"/>
<evidence type="ECO:0000313" key="1">
    <source>
        <dbReference type="EMBL" id="CAL1671866.1"/>
    </source>
</evidence>
<dbReference type="AlphaFoldDB" id="A0AAV2MW92"/>